<protein>
    <submittedName>
        <fullName evidence="3">Universal stress protein UspA-like protein</fullName>
    </submittedName>
</protein>
<dbReference type="HOGENOM" id="CLU_049301_2_3_11"/>
<sequence>MGDTSRARAIPENVVVVGVDGTERDREVVGWAARSALRRGVGLHAIHAQETMATAYAPVGFGMDAPLLTQQGDEVDAGREVHEHVLDILGGLEEAPELTFSAPWNTGSQALLEAQDKAQLIVVGTARKHGLTRFLLGSTSLTVAMHATCPVVVVGPEVSRETRGLLLVGVDGSRDSSKALHFAMDAAHKWGLRVRAVTTWHMAVVNGYVVTEPDSQEWRGIVADLEGSVQEVVAEVKAATPELADVEVEVQAVHGRPVSALVEGSKEADLVVVGSRGRGGVAGALLGSVSQGVLADAHCPVAILTH</sequence>
<evidence type="ECO:0000259" key="2">
    <source>
        <dbReference type="Pfam" id="PF00582"/>
    </source>
</evidence>
<dbReference type="Proteomes" id="UP000006666">
    <property type="component" value="Chromosome"/>
</dbReference>
<dbReference type="Gene3D" id="3.40.50.620">
    <property type="entry name" value="HUPs"/>
    <property type="match status" value="2"/>
</dbReference>
<dbReference type="InterPro" id="IPR014729">
    <property type="entry name" value="Rossmann-like_a/b/a_fold"/>
</dbReference>
<name>C7NKC3_KYTSD</name>
<dbReference type="PANTHER" id="PTHR46268">
    <property type="entry name" value="STRESS RESPONSE PROTEIN NHAX"/>
    <property type="match status" value="1"/>
</dbReference>
<dbReference type="PRINTS" id="PR01438">
    <property type="entry name" value="UNVRSLSTRESS"/>
</dbReference>
<feature type="domain" description="UspA" evidence="2">
    <location>
        <begin position="166"/>
        <end position="303"/>
    </location>
</feature>
<evidence type="ECO:0000313" key="3">
    <source>
        <dbReference type="EMBL" id="ACV06961.1"/>
    </source>
</evidence>
<evidence type="ECO:0000256" key="1">
    <source>
        <dbReference type="ARBA" id="ARBA00008791"/>
    </source>
</evidence>
<dbReference type="InterPro" id="IPR006015">
    <property type="entry name" value="Universal_stress_UspA"/>
</dbReference>
<dbReference type="RefSeq" id="WP_015779901.1">
    <property type="nucleotide sequence ID" value="NC_013169.1"/>
</dbReference>
<dbReference type="STRING" id="478801.Ksed_19610"/>
<accession>C7NKC3</accession>
<keyword evidence="4" id="KW-1185">Reference proteome</keyword>
<dbReference type="EMBL" id="CP001686">
    <property type="protein sequence ID" value="ACV06961.1"/>
    <property type="molecule type" value="Genomic_DNA"/>
</dbReference>
<evidence type="ECO:0000313" key="4">
    <source>
        <dbReference type="Proteomes" id="UP000006666"/>
    </source>
</evidence>
<feature type="domain" description="UspA" evidence="2">
    <location>
        <begin position="15"/>
        <end position="154"/>
    </location>
</feature>
<dbReference type="Pfam" id="PF00582">
    <property type="entry name" value="Usp"/>
    <property type="match status" value="2"/>
</dbReference>
<dbReference type="CDD" id="cd00293">
    <property type="entry name" value="USP-like"/>
    <property type="match status" value="1"/>
</dbReference>
<gene>
    <name evidence="3" type="ordered locus">Ksed_19610</name>
</gene>
<reference evidence="3 4" key="1">
    <citation type="journal article" date="2009" name="Stand. Genomic Sci.">
        <title>Complete genome sequence of Kytococcus sedentarius type strain (541).</title>
        <authorList>
            <person name="Sims D."/>
            <person name="Brettin T."/>
            <person name="Detter J.C."/>
            <person name="Han C."/>
            <person name="Lapidus A."/>
            <person name="Copeland A."/>
            <person name="Glavina Del Rio T."/>
            <person name="Nolan M."/>
            <person name="Chen F."/>
            <person name="Lucas S."/>
            <person name="Tice H."/>
            <person name="Cheng J.F."/>
            <person name="Bruce D."/>
            <person name="Goodwin L."/>
            <person name="Pitluck S."/>
            <person name="Ovchinnikova G."/>
            <person name="Pati A."/>
            <person name="Ivanova N."/>
            <person name="Mavrommatis K."/>
            <person name="Chen A."/>
            <person name="Palaniappan K."/>
            <person name="D'haeseleer P."/>
            <person name="Chain P."/>
            <person name="Bristow J."/>
            <person name="Eisen J.A."/>
            <person name="Markowitz V."/>
            <person name="Hugenholtz P."/>
            <person name="Schneider S."/>
            <person name="Goker M."/>
            <person name="Pukall R."/>
            <person name="Kyrpides N.C."/>
            <person name="Klenk H.P."/>
        </authorList>
    </citation>
    <scope>NUCLEOTIDE SEQUENCE [LARGE SCALE GENOMIC DNA]</scope>
    <source>
        <strain evidence="4">ATCC 14392 / DSM 20547 / JCM 11482 / CCUG 33030 / NBRC 15357 / NCTC 11040 / CCM 314 / 541</strain>
    </source>
</reference>
<dbReference type="AlphaFoldDB" id="C7NKC3"/>
<dbReference type="KEGG" id="kse:Ksed_19610"/>
<organism evidence="3 4">
    <name type="scientific">Kytococcus sedentarius (strain ATCC 14392 / DSM 20547 / JCM 11482 / CCUG 33030 / NBRC 15357 / NCTC 11040 / CCM 314 / 541)</name>
    <name type="common">Micrococcus sedentarius</name>
    <dbReference type="NCBI Taxonomy" id="478801"/>
    <lineage>
        <taxon>Bacteria</taxon>
        <taxon>Bacillati</taxon>
        <taxon>Actinomycetota</taxon>
        <taxon>Actinomycetes</taxon>
        <taxon>Micrococcales</taxon>
        <taxon>Kytococcaceae</taxon>
        <taxon>Kytococcus</taxon>
    </lineage>
</organism>
<dbReference type="PANTHER" id="PTHR46268:SF6">
    <property type="entry name" value="UNIVERSAL STRESS PROTEIN UP12"/>
    <property type="match status" value="1"/>
</dbReference>
<dbReference type="eggNOG" id="COG0589">
    <property type="taxonomic scope" value="Bacteria"/>
</dbReference>
<dbReference type="InterPro" id="IPR006016">
    <property type="entry name" value="UspA"/>
</dbReference>
<dbReference type="SUPFAM" id="SSF52402">
    <property type="entry name" value="Adenine nucleotide alpha hydrolases-like"/>
    <property type="match status" value="2"/>
</dbReference>
<proteinExistence type="inferred from homology"/>
<comment type="similarity">
    <text evidence="1">Belongs to the universal stress protein A family.</text>
</comment>